<dbReference type="InterPro" id="IPR043128">
    <property type="entry name" value="Rev_trsase/Diguanyl_cyclase"/>
</dbReference>
<comment type="caution">
    <text evidence="1">The sequence shown here is derived from an EMBL/GenBank/DDBJ whole genome shotgun (WGS) entry which is preliminary data.</text>
</comment>
<dbReference type="SUPFAM" id="SSF56672">
    <property type="entry name" value="DNA/RNA polymerases"/>
    <property type="match status" value="1"/>
</dbReference>
<dbReference type="PANTHER" id="PTHR24559:SF440">
    <property type="entry name" value="RIBONUCLEASE H"/>
    <property type="match status" value="1"/>
</dbReference>
<organism evidence="1 2">
    <name type="scientific">Pangasianodon hypophthalmus</name>
    <name type="common">Striped catfish</name>
    <name type="synonym">Helicophagus hypophthalmus</name>
    <dbReference type="NCBI Taxonomy" id="310915"/>
    <lineage>
        <taxon>Eukaryota</taxon>
        <taxon>Metazoa</taxon>
        <taxon>Chordata</taxon>
        <taxon>Craniata</taxon>
        <taxon>Vertebrata</taxon>
        <taxon>Euteleostomi</taxon>
        <taxon>Actinopterygii</taxon>
        <taxon>Neopterygii</taxon>
        <taxon>Teleostei</taxon>
        <taxon>Ostariophysi</taxon>
        <taxon>Siluriformes</taxon>
        <taxon>Pangasiidae</taxon>
        <taxon>Pangasianodon</taxon>
    </lineage>
</organism>
<dbReference type="CDD" id="cd01647">
    <property type="entry name" value="RT_LTR"/>
    <property type="match status" value="1"/>
</dbReference>
<gene>
    <name evidence="1" type="ORF">PHYPO_G00054300</name>
</gene>
<dbReference type="Proteomes" id="UP000327468">
    <property type="component" value="Chromosome 14"/>
</dbReference>
<evidence type="ECO:0000313" key="2">
    <source>
        <dbReference type="Proteomes" id="UP000327468"/>
    </source>
</evidence>
<protein>
    <recommendedName>
        <fullName evidence="3">Reverse transcriptase domain-containing protein</fullName>
    </recommendedName>
</protein>
<dbReference type="EMBL" id="VFJC01000015">
    <property type="protein sequence ID" value="KAB5550485.1"/>
    <property type="molecule type" value="Genomic_DNA"/>
</dbReference>
<dbReference type="InterPro" id="IPR043502">
    <property type="entry name" value="DNA/RNA_pol_sf"/>
</dbReference>
<sequence length="135" mass="15663">MEEQEIIRKSCIEWASPLVLVWKKSGDLRVCVDYHWLNARTIKDAHPLPHQADCLAALGGNAIFSVMNLTSGFYNTAMAEKDRKFTAFTTLMGLYELNRCRNRDYQIKETNCLYNHTEDKDISSHLTDPRWLRPV</sequence>
<proteinExistence type="predicted"/>
<dbReference type="InterPro" id="IPR053134">
    <property type="entry name" value="RNA-dir_DNA_polymerase"/>
</dbReference>
<accession>A0A5N5M5T7</accession>
<name>A0A5N5M5T7_PANHP</name>
<reference evidence="1 2" key="1">
    <citation type="submission" date="2019-06" db="EMBL/GenBank/DDBJ databases">
        <title>A chromosome-scale genome assembly of the striped catfish, Pangasianodon hypophthalmus.</title>
        <authorList>
            <person name="Wen M."/>
            <person name="Zahm M."/>
            <person name="Roques C."/>
            <person name="Cabau C."/>
            <person name="Klopp C."/>
            <person name="Donnadieu C."/>
            <person name="Jouanno E."/>
            <person name="Avarre J.-C."/>
            <person name="Campet M."/>
            <person name="Ha T.T.T."/>
            <person name="Dugue R."/>
            <person name="Lampietro C."/>
            <person name="Louis A."/>
            <person name="Herpin A."/>
            <person name="Echchiki A."/>
            <person name="Berthelot C."/>
            <person name="Parey E."/>
            <person name="Roest-Crollius H."/>
            <person name="Braasch I."/>
            <person name="Postlethwait J."/>
            <person name="Bobe J."/>
            <person name="Montfort J."/>
            <person name="Bouchez O."/>
            <person name="Begum T."/>
            <person name="Schartl M."/>
            <person name="Guiguen Y."/>
        </authorList>
    </citation>
    <scope>NUCLEOTIDE SEQUENCE [LARGE SCALE GENOMIC DNA]</scope>
    <source>
        <strain evidence="1 2">Indonesia</strain>
        <tissue evidence="1">Blood</tissue>
    </source>
</reference>
<evidence type="ECO:0000313" key="1">
    <source>
        <dbReference type="EMBL" id="KAB5550485.1"/>
    </source>
</evidence>
<dbReference type="Gene3D" id="3.10.10.10">
    <property type="entry name" value="HIV Type 1 Reverse Transcriptase, subunit A, domain 1"/>
    <property type="match status" value="1"/>
</dbReference>
<dbReference type="Gene3D" id="3.30.70.270">
    <property type="match status" value="1"/>
</dbReference>
<dbReference type="PANTHER" id="PTHR24559">
    <property type="entry name" value="TRANSPOSON TY3-I GAG-POL POLYPROTEIN"/>
    <property type="match status" value="1"/>
</dbReference>
<dbReference type="AlphaFoldDB" id="A0A5N5M5T7"/>
<evidence type="ECO:0008006" key="3">
    <source>
        <dbReference type="Google" id="ProtNLM"/>
    </source>
</evidence>
<keyword evidence="2" id="KW-1185">Reference proteome</keyword>